<dbReference type="Pfam" id="PF12128">
    <property type="entry name" value="DUF3584"/>
    <property type="match status" value="1"/>
</dbReference>
<evidence type="ECO:0000256" key="1">
    <source>
        <dbReference type="SAM" id="Coils"/>
    </source>
</evidence>
<name>A0ABP8V684_9GAMM</name>
<keyword evidence="2" id="KW-0067">ATP-binding</keyword>
<feature type="coiled-coil region" evidence="1">
    <location>
        <begin position="899"/>
        <end position="929"/>
    </location>
</feature>
<dbReference type="RefSeq" id="WP_345197247.1">
    <property type="nucleotide sequence ID" value="NZ_BAABFL010000430.1"/>
</dbReference>
<dbReference type="GO" id="GO:0005524">
    <property type="term" value="F:ATP binding"/>
    <property type="evidence" value="ECO:0007669"/>
    <property type="project" value="UniProtKB-KW"/>
</dbReference>
<proteinExistence type="predicted"/>
<keyword evidence="1" id="KW-0175">Coiled coil</keyword>
<gene>
    <name evidence="2" type="ORF">GCM10023116_32460</name>
</gene>
<accession>A0ABP8V684</accession>
<keyword evidence="3" id="KW-1185">Reference proteome</keyword>
<dbReference type="EMBL" id="BAABFL010000430">
    <property type="protein sequence ID" value="GAA4650963.1"/>
    <property type="molecule type" value="Genomic_DNA"/>
</dbReference>
<keyword evidence="2" id="KW-0547">Nucleotide-binding</keyword>
<feature type="coiled-coil region" evidence="1">
    <location>
        <begin position="476"/>
        <end position="527"/>
    </location>
</feature>
<feature type="coiled-coil region" evidence="1">
    <location>
        <begin position="604"/>
        <end position="673"/>
    </location>
</feature>
<reference evidence="3" key="1">
    <citation type="journal article" date="2019" name="Int. J. Syst. Evol. Microbiol.">
        <title>The Global Catalogue of Microorganisms (GCM) 10K type strain sequencing project: providing services to taxonomists for standard genome sequencing and annotation.</title>
        <authorList>
            <consortium name="The Broad Institute Genomics Platform"/>
            <consortium name="The Broad Institute Genome Sequencing Center for Infectious Disease"/>
            <person name="Wu L."/>
            <person name="Ma J."/>
        </authorList>
    </citation>
    <scope>NUCLEOTIDE SEQUENCE [LARGE SCALE GENOMIC DNA]</scope>
    <source>
        <strain evidence="3">JCM 17805</strain>
    </source>
</reference>
<evidence type="ECO:0000313" key="3">
    <source>
        <dbReference type="Proteomes" id="UP001500604"/>
    </source>
</evidence>
<dbReference type="Proteomes" id="UP001500604">
    <property type="component" value="Unassembled WGS sequence"/>
</dbReference>
<comment type="caution">
    <text evidence="2">The sequence shown here is derived from an EMBL/GenBank/DDBJ whole genome shotgun (WGS) entry which is preliminary data.</text>
</comment>
<dbReference type="InterPro" id="IPR021979">
    <property type="entry name" value="DUF3584"/>
</dbReference>
<sequence length="1254" mass="144459">MEPLGLISISLCNSYIRGKIVEILVDDHTNLSGGNGKGKTSALQLIPCFYGHSPEKLVSTAAGKSSFIDFYLPSQSSMIVFHYRRGDGDRTVVMLRHPSQKIIYRFISTSPLESLFQPDWMDKIKSGSSAHELLNDLKISNEKFNVSRIIENITDYRSIIQNDRKLRQASGKRQLIALAWEYSLGGSDTSSVCQDMDYLTYAILKRSNMIDRLKMMIINTQFDSVVPTLPHHNDDNSLISNIRSIRDFEESKVESIRQAIDSYHALDVDRKSIQGYQMFLSTALPDIKEQRETIIAQQSVLEEEYQSFVEMTGRELADLEHDEKKMQRTVNLLDTEINALLDEQNKWADEDIQAKIAQVEQLPSYKEAAKAARTYLESLSEEQVSIEDWKREQIERVTALCEKSEKDILRSISSQQDVKKKLESEKESKLHQIERALNDALNVLKDEHYQNEVSLRERIFGIRVLIDTRASTEGERRQEEQAQQDFQERKTEFEQANSCFATLRGEIDQLESDFREIHIELDQARTATQIQEKHIETLRKTLFPEKNTLLSHLRLNKPDWVNNIGRLIQPEILSRTDLAPTQHEQLGDDLDFYGLSLELDHLQKVDAARDEDDLRSTLEAAEEKLQSLQTQEDKIGVSATDQDKKIKSLKRKLVSLKAERDQAEQRMISARDGIAVVKSEIQTAINSRDQEYRHELGQFEKSLRDLKKTYENRIDNEKSVAQEEKDEFISLIASKISDIDDRIGSLQLEREKVLEDKKASVRQIELDYKLRCKKAGVDDETLSAAGRSLREKEECIKLTESYQETLSIYDNWLQKEWSQYDKWAEELITAKKELAATTTKIKNLADTKKAHYESYTSTAKKLSNQLNRQNSHLKVIADVLEQVPVDVNSRVKQPSGLRLDNIEAIVSDLEALINRYRKLRRELINSTRAIHSMILNRDGSQLTEYWVNRSSELLTKMQLVHPDLNEDSDPYLLELLPNLEKLIEGQLPSLRDALITSTELAMSRINDYIENLQLIDSEAKRITRRLHSSLNVGQRIPALSDIRIVLSSKIHEMDGWHDFERFRRIYDKNHIPQTRSLPTVELERELENILVITRTATNKKQELKNLIVMTLSMVENGRAIDIRNDKDFNDASSNGLSYLAVIVIFRALARYLCPEQRIRLAWPVDEIGTLDASNLSLLFEMLHESNITMIGAVPTTDPVTLRHFTYKWIIDRDRGIKAFQSTKRSIDQAVDRIRAHSNTEPKDGVAEPQYEEVL</sequence>
<organism evidence="2 3">
    <name type="scientific">Kistimonas scapharcae</name>
    <dbReference type="NCBI Taxonomy" id="1036133"/>
    <lineage>
        <taxon>Bacteria</taxon>
        <taxon>Pseudomonadati</taxon>
        <taxon>Pseudomonadota</taxon>
        <taxon>Gammaproteobacteria</taxon>
        <taxon>Oceanospirillales</taxon>
        <taxon>Endozoicomonadaceae</taxon>
        <taxon>Kistimonas</taxon>
    </lineage>
</organism>
<evidence type="ECO:0000313" key="2">
    <source>
        <dbReference type="EMBL" id="GAA4650963.1"/>
    </source>
</evidence>
<protein>
    <submittedName>
        <fullName evidence="2">ATP-binding protein</fullName>
    </submittedName>
</protein>